<evidence type="ECO:0000256" key="1">
    <source>
        <dbReference type="SAM" id="MobiDB-lite"/>
    </source>
</evidence>
<organism evidence="2">
    <name type="scientific">viral metagenome</name>
    <dbReference type="NCBI Taxonomy" id="1070528"/>
    <lineage>
        <taxon>unclassified sequences</taxon>
        <taxon>metagenomes</taxon>
        <taxon>organismal metagenomes</taxon>
    </lineage>
</organism>
<proteinExistence type="predicted"/>
<protein>
    <submittedName>
        <fullName evidence="2">Uncharacterized protein</fullName>
    </submittedName>
</protein>
<sequence length="60" mass="7134">MMRSMKGRSQQAYMERLGKKPTSLQEKRALQRLRREYEQLFGPYREEVAGEEEHCTGEAK</sequence>
<gene>
    <name evidence="2" type="ORF">MM415B00308_0038</name>
</gene>
<dbReference type="EMBL" id="MT141565">
    <property type="protein sequence ID" value="QJA67060.1"/>
    <property type="molecule type" value="Genomic_DNA"/>
</dbReference>
<feature type="region of interest" description="Disordered" evidence="1">
    <location>
        <begin position="1"/>
        <end position="26"/>
    </location>
</feature>
<evidence type="ECO:0000313" key="2">
    <source>
        <dbReference type="EMBL" id="QJA67060.1"/>
    </source>
</evidence>
<reference evidence="2" key="1">
    <citation type="submission" date="2020-03" db="EMBL/GenBank/DDBJ databases">
        <title>The deep terrestrial virosphere.</title>
        <authorList>
            <person name="Holmfeldt K."/>
            <person name="Nilsson E."/>
            <person name="Simone D."/>
            <person name="Lopez-Fernandez M."/>
            <person name="Wu X."/>
            <person name="de Brujin I."/>
            <person name="Lundin D."/>
            <person name="Andersson A."/>
            <person name="Bertilsson S."/>
            <person name="Dopson M."/>
        </authorList>
    </citation>
    <scope>NUCLEOTIDE SEQUENCE</scope>
    <source>
        <strain evidence="2">MM415B00308</strain>
    </source>
</reference>
<dbReference type="AlphaFoldDB" id="A0A6M3JB13"/>
<accession>A0A6M3JB13</accession>
<name>A0A6M3JB13_9ZZZZ</name>